<dbReference type="EC" id="2.7.13.3" evidence="2"/>
<dbReference type="InterPro" id="IPR004358">
    <property type="entry name" value="Sig_transdc_His_kin-like_C"/>
</dbReference>
<feature type="transmembrane region" description="Helical" evidence="9">
    <location>
        <begin position="140"/>
        <end position="161"/>
    </location>
</feature>
<name>A0ABX8AX75_9BACT</name>
<keyword evidence="6" id="KW-0418">Kinase</keyword>
<evidence type="ECO:0000313" key="13">
    <source>
        <dbReference type="Proteomes" id="UP000677668"/>
    </source>
</evidence>
<dbReference type="InterPro" id="IPR029016">
    <property type="entry name" value="GAF-like_dom_sf"/>
</dbReference>
<evidence type="ECO:0000256" key="1">
    <source>
        <dbReference type="ARBA" id="ARBA00000085"/>
    </source>
</evidence>
<dbReference type="EMBL" id="CP072642">
    <property type="protein sequence ID" value="QUV92945.1"/>
    <property type="molecule type" value="Genomic_DNA"/>
</dbReference>
<dbReference type="SMART" id="SM00065">
    <property type="entry name" value="GAF"/>
    <property type="match status" value="1"/>
</dbReference>
<dbReference type="SUPFAM" id="SSF55785">
    <property type="entry name" value="PYP-like sensor domain (PAS domain)"/>
    <property type="match status" value="1"/>
</dbReference>
<keyword evidence="7" id="KW-0067">ATP-binding</keyword>
<dbReference type="InterPro" id="IPR003661">
    <property type="entry name" value="HisK_dim/P_dom"/>
</dbReference>
<dbReference type="InterPro" id="IPR005467">
    <property type="entry name" value="His_kinase_dom"/>
</dbReference>
<dbReference type="InterPro" id="IPR003594">
    <property type="entry name" value="HATPase_dom"/>
</dbReference>
<feature type="transmembrane region" description="Helical" evidence="9">
    <location>
        <begin position="340"/>
        <end position="358"/>
    </location>
</feature>
<dbReference type="SUPFAM" id="SSF55874">
    <property type="entry name" value="ATPase domain of HSP90 chaperone/DNA topoisomerase II/histidine kinase"/>
    <property type="match status" value="1"/>
</dbReference>
<keyword evidence="9" id="KW-0472">Membrane</keyword>
<dbReference type="RefSeq" id="WP_211421377.1">
    <property type="nucleotide sequence ID" value="NZ_CP072642.1"/>
</dbReference>
<evidence type="ECO:0000259" key="11">
    <source>
        <dbReference type="PROSITE" id="PS50112"/>
    </source>
</evidence>
<evidence type="ECO:0000256" key="2">
    <source>
        <dbReference type="ARBA" id="ARBA00012438"/>
    </source>
</evidence>
<proteinExistence type="predicted"/>
<keyword evidence="5" id="KW-0547">Nucleotide-binding</keyword>
<evidence type="ECO:0000256" key="3">
    <source>
        <dbReference type="ARBA" id="ARBA00022553"/>
    </source>
</evidence>
<dbReference type="PROSITE" id="PS50109">
    <property type="entry name" value="HIS_KIN"/>
    <property type="match status" value="1"/>
</dbReference>
<protein>
    <recommendedName>
        <fullName evidence="2">histidine kinase</fullName>
        <ecNumber evidence="2">2.7.13.3</ecNumber>
    </recommendedName>
</protein>
<dbReference type="CDD" id="cd00082">
    <property type="entry name" value="HisKA"/>
    <property type="match status" value="1"/>
</dbReference>
<keyword evidence="9" id="KW-1133">Transmembrane helix</keyword>
<feature type="domain" description="PAS" evidence="11">
    <location>
        <begin position="608"/>
        <end position="662"/>
    </location>
</feature>
<dbReference type="Gene3D" id="3.30.565.10">
    <property type="entry name" value="Histidine kinase-like ATPase, C-terminal domain"/>
    <property type="match status" value="1"/>
</dbReference>
<accession>A0ABX8AX75</accession>
<evidence type="ECO:0000256" key="6">
    <source>
        <dbReference type="ARBA" id="ARBA00022777"/>
    </source>
</evidence>
<dbReference type="SMART" id="SM00091">
    <property type="entry name" value="PAS"/>
    <property type="match status" value="1"/>
</dbReference>
<evidence type="ECO:0000256" key="9">
    <source>
        <dbReference type="SAM" id="Phobius"/>
    </source>
</evidence>
<feature type="transmembrane region" description="Helical" evidence="9">
    <location>
        <begin position="7"/>
        <end position="27"/>
    </location>
</feature>
<evidence type="ECO:0000256" key="5">
    <source>
        <dbReference type="ARBA" id="ARBA00022741"/>
    </source>
</evidence>
<comment type="catalytic activity">
    <reaction evidence="1">
        <text>ATP + protein L-histidine = ADP + protein N-phospho-L-histidine.</text>
        <dbReference type="EC" id="2.7.13.3"/>
    </reaction>
</comment>
<dbReference type="Gene3D" id="3.30.450.40">
    <property type="match status" value="1"/>
</dbReference>
<dbReference type="SUPFAM" id="SSF55781">
    <property type="entry name" value="GAF domain-like"/>
    <property type="match status" value="1"/>
</dbReference>
<dbReference type="Gene3D" id="3.30.450.20">
    <property type="entry name" value="PAS domain"/>
    <property type="match status" value="1"/>
</dbReference>
<feature type="domain" description="Histidine kinase" evidence="10">
    <location>
        <begin position="749"/>
        <end position="958"/>
    </location>
</feature>
<keyword evidence="8" id="KW-0902">Two-component regulatory system</keyword>
<evidence type="ECO:0000256" key="7">
    <source>
        <dbReference type="ARBA" id="ARBA00022840"/>
    </source>
</evidence>
<feature type="transmembrane region" description="Helical" evidence="9">
    <location>
        <begin position="306"/>
        <end position="328"/>
    </location>
</feature>
<feature type="transmembrane region" description="Helical" evidence="9">
    <location>
        <begin position="370"/>
        <end position="389"/>
    </location>
</feature>
<dbReference type="InterPro" id="IPR036097">
    <property type="entry name" value="HisK_dim/P_sf"/>
</dbReference>
<keyword evidence="3" id="KW-0597">Phosphoprotein</keyword>
<feature type="transmembrane region" description="Helical" evidence="9">
    <location>
        <begin position="234"/>
        <end position="254"/>
    </location>
</feature>
<dbReference type="Proteomes" id="UP000677668">
    <property type="component" value="Chromosome 1"/>
</dbReference>
<keyword evidence="4" id="KW-0808">Transferase</keyword>
<dbReference type="InterPro" id="IPR035965">
    <property type="entry name" value="PAS-like_dom_sf"/>
</dbReference>
<dbReference type="Gene3D" id="1.10.287.130">
    <property type="match status" value="1"/>
</dbReference>
<dbReference type="SUPFAM" id="SSF47384">
    <property type="entry name" value="Homodimeric domain of signal transducing histidine kinase"/>
    <property type="match status" value="1"/>
</dbReference>
<evidence type="ECO:0000256" key="4">
    <source>
        <dbReference type="ARBA" id="ARBA00022679"/>
    </source>
</evidence>
<keyword evidence="9" id="KW-0812">Transmembrane</keyword>
<dbReference type="Pfam" id="PF00512">
    <property type="entry name" value="HisKA"/>
    <property type="match status" value="1"/>
</dbReference>
<dbReference type="PANTHER" id="PTHR43065">
    <property type="entry name" value="SENSOR HISTIDINE KINASE"/>
    <property type="match status" value="1"/>
</dbReference>
<dbReference type="Pfam" id="PF02518">
    <property type="entry name" value="HATPase_c"/>
    <property type="match status" value="1"/>
</dbReference>
<dbReference type="CDD" id="cd00130">
    <property type="entry name" value="PAS"/>
    <property type="match status" value="1"/>
</dbReference>
<feature type="transmembrane region" description="Helical" evidence="9">
    <location>
        <begin position="274"/>
        <end position="294"/>
    </location>
</feature>
<keyword evidence="13" id="KW-1185">Reference proteome</keyword>
<organism evidence="12 13">
    <name type="scientific">Chloracidobacterium sp. N</name>
    <dbReference type="NCBI Taxonomy" id="2821540"/>
    <lineage>
        <taxon>Bacteria</taxon>
        <taxon>Pseudomonadati</taxon>
        <taxon>Acidobacteriota</taxon>
        <taxon>Terriglobia</taxon>
        <taxon>Terriglobales</taxon>
        <taxon>Acidobacteriaceae</taxon>
        <taxon>Chloracidobacterium</taxon>
        <taxon>Chloracidobacterium aggregatum</taxon>
    </lineage>
</organism>
<evidence type="ECO:0000256" key="8">
    <source>
        <dbReference type="ARBA" id="ARBA00023012"/>
    </source>
</evidence>
<dbReference type="PROSITE" id="PS50112">
    <property type="entry name" value="PAS"/>
    <property type="match status" value="1"/>
</dbReference>
<feature type="transmembrane region" description="Helical" evidence="9">
    <location>
        <begin position="198"/>
        <end position="222"/>
    </location>
</feature>
<dbReference type="Pfam" id="PF12860">
    <property type="entry name" value="PAS_7"/>
    <property type="match status" value="1"/>
</dbReference>
<dbReference type="InterPro" id="IPR003018">
    <property type="entry name" value="GAF"/>
</dbReference>
<dbReference type="NCBIfam" id="TIGR00229">
    <property type="entry name" value="sensory_box"/>
    <property type="match status" value="1"/>
</dbReference>
<evidence type="ECO:0000313" key="12">
    <source>
        <dbReference type="EMBL" id="QUV92945.1"/>
    </source>
</evidence>
<dbReference type="InterPro" id="IPR000014">
    <property type="entry name" value="PAS"/>
</dbReference>
<evidence type="ECO:0000259" key="10">
    <source>
        <dbReference type="PROSITE" id="PS50109"/>
    </source>
</evidence>
<gene>
    <name evidence="12" type="ORF">J8C05_06015</name>
</gene>
<dbReference type="PANTHER" id="PTHR43065:SF46">
    <property type="entry name" value="C4-DICARBOXYLATE TRANSPORT SENSOR PROTEIN DCTB"/>
    <property type="match status" value="1"/>
</dbReference>
<feature type="transmembrane region" description="Helical" evidence="9">
    <location>
        <begin position="170"/>
        <end position="186"/>
    </location>
</feature>
<sequence length="996" mass="109419">MAFRSSPTWFVVVVSLGITLLGLLNLMDRAVQPPPADDGVRWRATPQGLMAESVRAGSSAERAGVIRGDVLRAVIVGTNPQDPPEPLAVTKEWHVQYYLDEYVHVGGNVIYLVERYNPLGLSLGLWQAELCHLEPQPSRFWFEVYAAFVGALYLLIGLVVFTKHEQVSQALHFFAICALSFIYLVWNTSGALTTFDTFILWADRVSLIVLCPTFLHFCATFPLRSAWLERRRRLIWLMYGPAVVLALFETLHLFLGRYSTWLLDLRPTLDELTLIHFAVAFAAALSVVTVTFFQTETPLLRQQMKWMVVGLTLGIVPWLAFYGAPVVAGVEPTPVMEALALGPTVFIPLSFGYAIVRYRLMDVDVIVRRSLTYALATFGVVMIFMLGVVKMADWIRETYPAVPPVTTTFLQVVVLSGGAMLYAPFKNWLQERIDRIFYGARYDTRLGLADFGRAMATTTALPELLSAIARKLSDAVSVTDLAIFLPDTATPPEDAARDTPHLRPVFASGLTCPAIPAHIEQHILQAGPRGYLVDEAGLAGGDLAYYFPCVARGRLVAVIALGKTVERTLLTSEDTELLRGLAPYMAVAIENSLFYERERARVEELARLKEFNENIIESINVGIVVIDCRGQLTTWNSTFEKLFALPPPPPEGWTMETLFDPDLLCMMHGVIGGNAGWQITDTRTIYRCRTQGRDGQSLVLNITLLPLQTRALTDGGALICFEDMTIRVRLEEQLREADKLSSIGLLAAGVAHEVNTPLAGISSYTQMLLAECSDQDPRRSILEKIRRQTLRASDIVNNLLNFSRTGNSTFAPVDLATILDDTIQLLETHLRGTAIQIHKDYGGTLPPVWGHASKLQQVFMNLMLNARDAMPHGGVLTITTAVQGNAVTIAVSDTGVGIPAEIIHRIYDPFFTTKEVGHGTGLGLAVSYGIVQEHGGHVFVESAPGQGTTFRVKLPVASTQVAPQGVPQVAPSPFVTAPEADSVAARVPAGVTSLPR</sequence>
<dbReference type="SMART" id="SM00388">
    <property type="entry name" value="HisKA"/>
    <property type="match status" value="1"/>
</dbReference>
<dbReference type="SMART" id="SM00387">
    <property type="entry name" value="HATPase_c"/>
    <property type="match status" value="1"/>
</dbReference>
<dbReference type="PRINTS" id="PR00344">
    <property type="entry name" value="BCTRLSENSOR"/>
</dbReference>
<dbReference type="InterPro" id="IPR036890">
    <property type="entry name" value="HATPase_C_sf"/>
</dbReference>
<reference evidence="12 13" key="1">
    <citation type="submission" date="2021-03" db="EMBL/GenBank/DDBJ databases">
        <title>Genomic and phenotypic characterization of Chloracidobacterium isolates provides evidence for multiple species.</title>
        <authorList>
            <person name="Saini M.K."/>
            <person name="Costas A.M.G."/>
            <person name="Tank M."/>
            <person name="Bryant D.A."/>
        </authorList>
    </citation>
    <scope>NUCLEOTIDE SEQUENCE [LARGE SCALE GENOMIC DNA]</scope>
    <source>
        <strain evidence="12 13">N</strain>
    </source>
</reference>